<dbReference type="EMBL" id="BK016201">
    <property type="protein sequence ID" value="DAG01977.1"/>
    <property type="molecule type" value="Genomic_DNA"/>
</dbReference>
<protein>
    <submittedName>
        <fullName evidence="1">Uncharacterized protein</fullName>
    </submittedName>
</protein>
<organism evidence="1">
    <name type="scientific">Siphoviridae sp. ctKRD15</name>
    <dbReference type="NCBI Taxonomy" id="2825441"/>
    <lineage>
        <taxon>Viruses</taxon>
        <taxon>Duplodnaviria</taxon>
        <taxon>Heunggongvirae</taxon>
        <taxon>Uroviricota</taxon>
        <taxon>Caudoviricetes</taxon>
    </lineage>
</organism>
<reference evidence="1" key="1">
    <citation type="journal article" date="2021" name="Proc. Natl. Acad. Sci. U.S.A.">
        <title>A Catalog of Tens of Thousands of Viruses from Human Metagenomes Reveals Hidden Associations with Chronic Diseases.</title>
        <authorList>
            <person name="Tisza M.J."/>
            <person name="Buck C.B."/>
        </authorList>
    </citation>
    <scope>NUCLEOTIDE SEQUENCE</scope>
    <source>
        <strain evidence="1">CtKRD15</strain>
    </source>
</reference>
<proteinExistence type="predicted"/>
<accession>A0A8S5V5E6</accession>
<sequence length="180" mass="20919">MLKIVVPASEQFDNATQTFINTKEQTLQLEHSLVSLSKWESKWHKPFLSPKPKTVAESVDYVRCMTLTQNVDPNVYTAITPELLRQVYEYIDAPMTATTFSNLGRKKGSREIVTAEIIYYWMILHNIPFECQKWHLNRLLTLIHVCDIKGSKPQKMPKGEMIAQRRALNAARRKKWNTRG</sequence>
<evidence type="ECO:0000313" key="1">
    <source>
        <dbReference type="EMBL" id="DAG01977.1"/>
    </source>
</evidence>
<name>A0A8S5V5E6_9CAUD</name>